<dbReference type="Proteomes" id="UP000242818">
    <property type="component" value="Unassembled WGS sequence"/>
</dbReference>
<reference evidence="3 4" key="1">
    <citation type="submission" date="2016-08" db="EMBL/GenBank/DDBJ databases">
        <authorList>
            <person name="Seilhamer J.J."/>
        </authorList>
    </citation>
    <scope>NUCLEOTIDE SEQUENCE [LARGE SCALE GENOMIC DNA]</scope>
    <source>
        <strain evidence="3 4">A37T2</strain>
    </source>
</reference>
<dbReference type="GO" id="GO:0000155">
    <property type="term" value="F:phosphorelay sensor kinase activity"/>
    <property type="evidence" value="ECO:0007669"/>
    <property type="project" value="InterPro"/>
</dbReference>
<accession>A0A1C4EZL2</accession>
<evidence type="ECO:0000313" key="3">
    <source>
        <dbReference type="EMBL" id="SCC49054.1"/>
    </source>
</evidence>
<dbReference type="InterPro" id="IPR036890">
    <property type="entry name" value="HATPase_C_sf"/>
</dbReference>
<dbReference type="Gene3D" id="3.30.565.10">
    <property type="entry name" value="Histidine kinase-like ATPase, C-terminal domain"/>
    <property type="match status" value="1"/>
</dbReference>
<dbReference type="AlphaFoldDB" id="A0A1C4EZL2"/>
<gene>
    <name evidence="3" type="ORF">GA0116948_110154</name>
</gene>
<keyword evidence="3" id="KW-0418">Kinase</keyword>
<dbReference type="STRING" id="1335309.GA0116948_110154"/>
<feature type="transmembrane region" description="Helical" evidence="1">
    <location>
        <begin position="117"/>
        <end position="138"/>
    </location>
</feature>
<dbReference type="OrthoDB" id="9809908at2"/>
<dbReference type="GO" id="GO:0016020">
    <property type="term" value="C:membrane"/>
    <property type="evidence" value="ECO:0007669"/>
    <property type="project" value="InterPro"/>
</dbReference>
<dbReference type="InterPro" id="IPR050640">
    <property type="entry name" value="Bact_2-comp_sensor_kinase"/>
</dbReference>
<dbReference type="PANTHER" id="PTHR34220">
    <property type="entry name" value="SENSOR HISTIDINE KINASE YPDA"/>
    <property type="match status" value="1"/>
</dbReference>
<feature type="domain" description="Signal transduction histidine kinase internal region" evidence="2">
    <location>
        <begin position="158"/>
        <end position="235"/>
    </location>
</feature>
<dbReference type="InterPro" id="IPR010559">
    <property type="entry name" value="Sig_transdc_His_kin_internal"/>
</dbReference>
<keyword evidence="4" id="KW-1185">Reference proteome</keyword>
<dbReference type="RefSeq" id="WP_089713526.1">
    <property type="nucleotide sequence ID" value="NZ_FMAR01000010.1"/>
</dbReference>
<dbReference type="PANTHER" id="PTHR34220:SF7">
    <property type="entry name" value="SENSOR HISTIDINE KINASE YPDA"/>
    <property type="match status" value="1"/>
</dbReference>
<feature type="transmembrane region" description="Helical" evidence="1">
    <location>
        <begin position="43"/>
        <end position="62"/>
    </location>
</feature>
<dbReference type="SUPFAM" id="SSF55874">
    <property type="entry name" value="ATPase domain of HSP90 chaperone/DNA topoisomerase II/histidine kinase"/>
    <property type="match status" value="1"/>
</dbReference>
<dbReference type="Pfam" id="PF06580">
    <property type="entry name" value="His_kinase"/>
    <property type="match status" value="1"/>
</dbReference>
<sequence length="339" mass="39096">MDSNERRICVYSSLLIALMVNSGRLLALREHGIVAQYWHFNFWEYSFQLLYNLAFCILLFYINLGARSPIARYRQQHYITYYLYNGLFIMAAMLTGNALQYFLFANGHLPGVFWMGYFARFGLSAIMIGIVVRIILLLRESRQKDREHEQLKTSYLEAQLELLKEQLNPHLLFNSLSSLSGIVREDPTLAQFYIGHLSKVFRHALLRPGTTLVTVADELQLLPSFEALLNMRFEKGFRLEVQVDAPYLTARIPHLSLQPLLENAAKHNAALPDSPLVVKVYVQDDWLIVHNNLQEIAVPEHSTGIGLLNLNERFRLLLHQEIEIEKTTNAFIVKLPLPL</sequence>
<evidence type="ECO:0000313" key="4">
    <source>
        <dbReference type="Proteomes" id="UP000242818"/>
    </source>
</evidence>
<dbReference type="EMBL" id="FMAR01000010">
    <property type="protein sequence ID" value="SCC49054.1"/>
    <property type="molecule type" value="Genomic_DNA"/>
</dbReference>
<proteinExistence type="predicted"/>
<evidence type="ECO:0000259" key="2">
    <source>
        <dbReference type="Pfam" id="PF06580"/>
    </source>
</evidence>
<evidence type="ECO:0000256" key="1">
    <source>
        <dbReference type="SAM" id="Phobius"/>
    </source>
</evidence>
<keyword evidence="3" id="KW-0808">Transferase</keyword>
<keyword evidence="1" id="KW-0812">Transmembrane</keyword>
<keyword evidence="1" id="KW-0472">Membrane</keyword>
<name>A0A1C4EZL2_9BACT</name>
<protein>
    <submittedName>
        <fullName evidence="3">Histidine kinase</fullName>
    </submittedName>
</protein>
<keyword evidence="1" id="KW-1133">Transmembrane helix</keyword>
<organism evidence="3 4">
    <name type="scientific">Chitinophaga costaii</name>
    <dbReference type="NCBI Taxonomy" id="1335309"/>
    <lineage>
        <taxon>Bacteria</taxon>
        <taxon>Pseudomonadati</taxon>
        <taxon>Bacteroidota</taxon>
        <taxon>Chitinophagia</taxon>
        <taxon>Chitinophagales</taxon>
        <taxon>Chitinophagaceae</taxon>
        <taxon>Chitinophaga</taxon>
    </lineage>
</organism>
<feature type="transmembrane region" description="Helical" evidence="1">
    <location>
        <begin position="82"/>
        <end position="105"/>
    </location>
</feature>